<keyword evidence="3" id="KW-1185">Reference proteome</keyword>
<protein>
    <submittedName>
        <fullName evidence="2">Uncharacterized protein</fullName>
    </submittedName>
</protein>
<comment type="caution">
    <text evidence="2">The sequence shown here is derived from an EMBL/GenBank/DDBJ whole genome shotgun (WGS) entry which is preliminary data.</text>
</comment>
<accession>A0AAQ4D4G8</accession>
<gene>
    <name evidence="2" type="ORF">V5799_005004</name>
</gene>
<dbReference type="Proteomes" id="UP001321473">
    <property type="component" value="Unassembled WGS sequence"/>
</dbReference>
<feature type="compositionally biased region" description="Polar residues" evidence="1">
    <location>
        <begin position="57"/>
        <end position="68"/>
    </location>
</feature>
<evidence type="ECO:0000313" key="2">
    <source>
        <dbReference type="EMBL" id="KAK8757358.1"/>
    </source>
</evidence>
<reference evidence="2 3" key="1">
    <citation type="journal article" date="2023" name="Arcadia Sci">
        <title>De novo assembly of a long-read Amblyomma americanum tick genome.</title>
        <authorList>
            <person name="Chou S."/>
            <person name="Poskanzer K.E."/>
            <person name="Rollins M."/>
            <person name="Thuy-Boun P.S."/>
        </authorList>
    </citation>
    <scope>NUCLEOTIDE SEQUENCE [LARGE SCALE GENOMIC DNA]</scope>
    <source>
        <strain evidence="2">F_SG_1</strain>
        <tissue evidence="2">Salivary glands</tissue>
    </source>
</reference>
<evidence type="ECO:0000256" key="1">
    <source>
        <dbReference type="SAM" id="MobiDB-lite"/>
    </source>
</evidence>
<organism evidence="2 3">
    <name type="scientific">Amblyomma americanum</name>
    <name type="common">Lone star tick</name>
    <dbReference type="NCBI Taxonomy" id="6943"/>
    <lineage>
        <taxon>Eukaryota</taxon>
        <taxon>Metazoa</taxon>
        <taxon>Ecdysozoa</taxon>
        <taxon>Arthropoda</taxon>
        <taxon>Chelicerata</taxon>
        <taxon>Arachnida</taxon>
        <taxon>Acari</taxon>
        <taxon>Parasitiformes</taxon>
        <taxon>Ixodida</taxon>
        <taxon>Ixodoidea</taxon>
        <taxon>Ixodidae</taxon>
        <taxon>Amblyomminae</taxon>
        <taxon>Amblyomma</taxon>
    </lineage>
</organism>
<feature type="region of interest" description="Disordered" evidence="1">
    <location>
        <begin position="106"/>
        <end position="125"/>
    </location>
</feature>
<dbReference type="EMBL" id="JARKHS020035285">
    <property type="protein sequence ID" value="KAK8757358.1"/>
    <property type="molecule type" value="Genomic_DNA"/>
</dbReference>
<sequence>MYNATHDDPAAYAQPYDQYGYDPALYAEAYGPYGYGPAVPTRGTDGKTLYGQVQLRQAPSQQGSPAFLSTTSAGSPTTWTTTEQQSNGGRNLPTVVLPMSVEVRVPASPAGDAPTTPSDASTTPKLRRADPEMLVCTYGRRTISDSVMASDGLCDIAFFDSIYAGNKNNLSGGSPFDSDLETFMRAATRYNRTTLGISFAFHHMYQLRDDLRRTNPNALEVFWRSRIYHTGILDTPTGATQTEMMTAMLRLKSYGPHGIRELERRRVPTAGLVSVTMKGRWTTPSPGRPLEFFERCERDPGATSFGSYTELCRVKNEVLDVNFGIAAYDVDYDDYANECRMMNKLGAHSRLKVLRKIVDYYRSLASRIFNETSCARVAS</sequence>
<feature type="region of interest" description="Disordered" evidence="1">
    <location>
        <begin position="57"/>
        <end position="93"/>
    </location>
</feature>
<feature type="compositionally biased region" description="Low complexity" evidence="1">
    <location>
        <begin position="112"/>
        <end position="124"/>
    </location>
</feature>
<feature type="compositionally biased region" description="Low complexity" evidence="1">
    <location>
        <begin position="69"/>
        <end position="82"/>
    </location>
</feature>
<proteinExistence type="predicted"/>
<evidence type="ECO:0000313" key="3">
    <source>
        <dbReference type="Proteomes" id="UP001321473"/>
    </source>
</evidence>
<name>A0AAQ4D4G8_AMBAM</name>
<dbReference type="AlphaFoldDB" id="A0AAQ4D4G8"/>